<feature type="domain" description="Nucleoside diphosphate kinase-like" evidence="2">
    <location>
        <begin position="421"/>
        <end position="559"/>
    </location>
</feature>
<dbReference type="KEGG" id="stri:C7M71_030190"/>
<dbReference type="SUPFAM" id="SSF54919">
    <property type="entry name" value="Nucleoside diphosphate kinase, NDK"/>
    <property type="match status" value="2"/>
</dbReference>
<feature type="region of interest" description="Disordered" evidence="1">
    <location>
        <begin position="334"/>
        <end position="355"/>
    </location>
</feature>
<evidence type="ECO:0000313" key="3">
    <source>
        <dbReference type="EMBL" id="AXI81017.1"/>
    </source>
</evidence>
<dbReference type="AlphaFoldDB" id="A0A345T4W2"/>
<proteinExistence type="predicted"/>
<dbReference type="InterPro" id="IPR034907">
    <property type="entry name" value="NDK-like_dom"/>
</dbReference>
<keyword evidence="4" id="KW-1185">Reference proteome</keyword>
<organism evidence="3 4">
    <name type="scientific">Peterkaempfera bronchialis</name>
    <dbReference type="NCBI Taxonomy" id="2126346"/>
    <lineage>
        <taxon>Bacteria</taxon>
        <taxon>Bacillati</taxon>
        <taxon>Actinomycetota</taxon>
        <taxon>Actinomycetes</taxon>
        <taxon>Kitasatosporales</taxon>
        <taxon>Streptomycetaceae</taxon>
        <taxon>Peterkaempfera</taxon>
    </lineage>
</organism>
<dbReference type="Gene3D" id="3.30.70.141">
    <property type="entry name" value="Nucleoside diphosphate kinase-like domain"/>
    <property type="match status" value="2"/>
</dbReference>
<name>A0A345T4W2_9ACTN</name>
<gene>
    <name evidence="3" type="ORF">C7M71_030190</name>
</gene>
<dbReference type="Pfam" id="PF00334">
    <property type="entry name" value="NDK"/>
    <property type="match status" value="1"/>
</dbReference>
<evidence type="ECO:0000313" key="4">
    <source>
        <dbReference type="Proteomes" id="UP000249340"/>
    </source>
</evidence>
<sequence>MSPHDRTRCGPIEAVGGLLAEQRQEHRMPDWQLITRTEAKAQLYMRETYFREGLADAQDTFGDALEDGLWHSSMIMVKADGLAAGTLAPVVEFLREHDFAVVGVEEVRFTRTLWRELWRFQLTSATLDRLAVNDAVHPGRSALLLLLRSGAGHDLPGTVRLSGLKGSAGGPAKGSLRDRLGQPNRVFSYVHVPDEPADLLRELGLLLDSRARRRALAALASGRIGDEGTARLEAALTAHTGRSLAAEPAARRIEAAIQDSLDQGTVAAEQAAQLLDHLKALDSGSPVPWRSFYQLAADSGLAADPWDLAILGATHVVCDETGFAKVLTNPDPEDWRTAPATVAESAPAGEEPDCRRKTPMFMHRITTADQMPDERAWHALTRSPRKRELFADDLYFREAWADADAVLGDGALDLLSQVALFNFKPDGLVGRRASRTLDFFEEHGFTVVGTAPMRLNRHSMREVWRYDWNVYTPDRLALCSLMHSATETVLLILRDHRYDGVIPAAVRLSDLKGSADPKARGPEALRSVLAPPNRVINFNHVADEPADLVREIGIFLDRAERRTLFEEVRRDFSSDLSERARSEVERLENLIPANDFDLDQALDRLEASGRIPADDMERLRKESGGGKGMAFDELTAIVDPHDPAIDRWDFVRVATEVLPVERKGFGGSLPAPVSADWVRTAAESPAP</sequence>
<evidence type="ECO:0000259" key="2">
    <source>
        <dbReference type="Pfam" id="PF00334"/>
    </source>
</evidence>
<evidence type="ECO:0000256" key="1">
    <source>
        <dbReference type="SAM" id="MobiDB-lite"/>
    </source>
</evidence>
<accession>A0A345T4W2</accession>
<dbReference type="OrthoDB" id="7838374at2"/>
<protein>
    <recommendedName>
        <fullName evidence="2">Nucleoside diphosphate kinase-like domain-containing protein</fullName>
    </recommendedName>
</protein>
<reference evidence="4" key="1">
    <citation type="submission" date="2018-07" db="EMBL/GenBank/DDBJ databases">
        <title>Streptacidiphilus bronchialis DSM 106435 chromosome.</title>
        <authorList>
            <person name="Batra D."/>
            <person name="Gulvik C.A."/>
        </authorList>
    </citation>
    <scope>NUCLEOTIDE SEQUENCE [LARGE SCALE GENOMIC DNA]</scope>
    <source>
        <strain evidence="4">DSM 106435</strain>
    </source>
</reference>
<dbReference type="EMBL" id="CP031264">
    <property type="protein sequence ID" value="AXI81017.1"/>
    <property type="molecule type" value="Genomic_DNA"/>
</dbReference>
<dbReference type="Proteomes" id="UP000249340">
    <property type="component" value="Chromosome"/>
</dbReference>
<dbReference type="InterPro" id="IPR036850">
    <property type="entry name" value="NDK-like_dom_sf"/>
</dbReference>